<keyword evidence="4" id="KW-1185">Reference proteome</keyword>
<evidence type="ECO:0000313" key="4">
    <source>
        <dbReference type="Proteomes" id="UP000078454"/>
    </source>
</evidence>
<feature type="chain" id="PRO_5038718859" description="Tissue inhibitor of metalloproteinase" evidence="2">
    <location>
        <begin position="25"/>
        <end position="190"/>
    </location>
</feature>
<gene>
    <name evidence="3" type="ORF">A8708_19840</name>
</gene>
<evidence type="ECO:0000256" key="2">
    <source>
        <dbReference type="SAM" id="SignalP"/>
    </source>
</evidence>
<reference evidence="3 4" key="1">
    <citation type="submission" date="2016-05" db="EMBL/GenBank/DDBJ databases">
        <title>Paenibacillus sp. 1ZS3-15 nov., isolated from the rhizosphere soil.</title>
        <authorList>
            <person name="Zhang X.X."/>
            <person name="Zhang J."/>
        </authorList>
    </citation>
    <scope>NUCLEOTIDE SEQUENCE [LARGE SCALE GENOMIC DNA]</scope>
    <source>
        <strain evidence="3 4">1ZS3-15</strain>
    </source>
</reference>
<feature type="transmembrane region" description="Helical" evidence="1">
    <location>
        <begin position="166"/>
        <end position="184"/>
    </location>
</feature>
<dbReference type="EMBL" id="LYPB01000076">
    <property type="protein sequence ID" value="OAS16273.1"/>
    <property type="molecule type" value="Genomic_DNA"/>
</dbReference>
<dbReference type="InterPro" id="IPR008993">
    <property type="entry name" value="TIMP-like_OB-fold"/>
</dbReference>
<comment type="caution">
    <text evidence="3">The sequence shown here is derived from an EMBL/GenBank/DDBJ whole genome shotgun (WGS) entry which is preliminary data.</text>
</comment>
<dbReference type="AlphaFoldDB" id="A0A198A5L3"/>
<keyword evidence="2" id="KW-0732">Signal</keyword>
<evidence type="ECO:0000313" key="3">
    <source>
        <dbReference type="EMBL" id="OAS16273.1"/>
    </source>
</evidence>
<keyword evidence="1" id="KW-0812">Transmembrane</keyword>
<evidence type="ECO:0000256" key="1">
    <source>
        <dbReference type="SAM" id="Phobius"/>
    </source>
</evidence>
<dbReference type="Proteomes" id="UP000078454">
    <property type="component" value="Unassembled WGS sequence"/>
</dbReference>
<keyword evidence="1" id="KW-1133">Transmembrane helix</keyword>
<sequence>MVRRVLSLILMVVLGCSFITIFHAANAYACSCAMPQTVEAQFNRSEAVFAGRVLDVNEQRNVNGSMTKAARFEVSRIWKGASQSQFIIHTGSGGGDCGFNFEKGKEYLVYAGRSSMYGDKELLVTIICDRTAALDQAHEDLAVLGEGNVPTKKVQLEGELSRMQPVALVAIVGFVLVGTSIVFIRRKWRK</sequence>
<dbReference type="Gene3D" id="2.40.50.120">
    <property type="match status" value="1"/>
</dbReference>
<proteinExistence type="predicted"/>
<dbReference type="STRING" id="1850517.A8708_19840"/>
<keyword evidence="1" id="KW-0472">Membrane</keyword>
<dbReference type="PROSITE" id="PS51257">
    <property type="entry name" value="PROKAR_LIPOPROTEIN"/>
    <property type="match status" value="1"/>
</dbReference>
<protein>
    <recommendedName>
        <fullName evidence="5">Tissue inhibitor of metalloproteinase</fullName>
    </recommendedName>
</protein>
<accession>A0A198A5L3</accession>
<dbReference type="OrthoDB" id="8221747at2"/>
<organism evidence="3 4">
    <name type="scientific">Paenibacillus oryzisoli</name>
    <dbReference type="NCBI Taxonomy" id="1850517"/>
    <lineage>
        <taxon>Bacteria</taxon>
        <taxon>Bacillati</taxon>
        <taxon>Bacillota</taxon>
        <taxon>Bacilli</taxon>
        <taxon>Bacillales</taxon>
        <taxon>Paenibacillaceae</taxon>
        <taxon>Paenibacillus</taxon>
    </lineage>
</organism>
<feature type="signal peptide" evidence="2">
    <location>
        <begin position="1"/>
        <end position="24"/>
    </location>
</feature>
<name>A0A198A5L3_9BACL</name>
<evidence type="ECO:0008006" key="5">
    <source>
        <dbReference type="Google" id="ProtNLM"/>
    </source>
</evidence>
<dbReference type="SUPFAM" id="SSF50242">
    <property type="entry name" value="TIMP-like"/>
    <property type="match status" value="1"/>
</dbReference>